<accession>A0AAE9BZ74</accession>
<dbReference type="Proteomes" id="UP000830962">
    <property type="component" value="Segment"/>
</dbReference>
<evidence type="ECO:0000313" key="1">
    <source>
        <dbReference type="EMBL" id="UBZ25662.1"/>
    </source>
</evidence>
<proteinExistence type="predicted"/>
<gene>
    <name evidence="1" type="ORF">CmNV_071</name>
</gene>
<dbReference type="EMBL" id="MZ311578">
    <property type="protein sequence ID" value="UBZ25662.1"/>
    <property type="molecule type" value="Genomic_DNA"/>
</dbReference>
<dbReference type="PROSITE" id="PS51257">
    <property type="entry name" value="PROKAR_LIPOPROTEIN"/>
    <property type="match status" value="1"/>
</dbReference>
<name>A0AAE9BZ74_9VIRU</name>
<reference evidence="1" key="1">
    <citation type="journal article" date="2021" name="Viruses">
        <title>Identification and Full Characterisation of Two Novel Crustacean Infecting Members of the Family Nudiviridae Provides Support for Two Subfamilies.</title>
        <authorList>
            <person name="Bateman K.S."/>
            <person name="Kerr R."/>
            <person name="Stentiford G.D."/>
            <person name="Bean T.P."/>
            <person name="Hooper C."/>
            <person name="Van Eynde B."/>
            <person name="Delbare D."/>
            <person name="Bojko J."/>
            <person name="Christiaens O."/>
            <person name="Taning C.N.T."/>
            <person name="Smagghe G."/>
            <person name="van Oers M.M."/>
            <person name="van Aerle R."/>
        </authorList>
    </citation>
    <scope>NUCLEOTIDE SEQUENCE</scope>
    <source>
        <strain evidence="1">AN2</strain>
    </source>
</reference>
<sequence length="292" mass="34878">MYDHTKSKYNNMENFHTYIIFINTWAVYGCIRKLYDNKSIIWNIDEDFNSWEQILQINNDKWVVSKQMADLLAIYKNKYLDNISSDEFEAFVLCKTYIQCIYEENIKRFPLMFSGFTHLKEFLKSIELLYMQKFNINKIKLLFSCVFFEDVYKLPNNDVFDVIHVLSTKFPKIDMKIKLKRLQTYQEYINKYKLQNFNDIAVFSAISKFKSGEIISIPTFYTMCNAFYEKSVTTKTIKQLKNLFANNEDIKLMINSLNKLYANILLLVLLKQKEDSTTYHNLLYSDLQKICS</sequence>
<organism evidence="1 2">
    <name type="scientific">Carcinus maenas nudivirus</name>
    <dbReference type="NCBI Taxonomy" id="2880837"/>
    <lineage>
        <taxon>Viruses</taxon>
        <taxon>Viruses incertae sedis</taxon>
        <taxon>Naldaviricetes</taxon>
        <taxon>Lefavirales</taxon>
        <taxon>Nudiviridae</taxon>
        <taxon>Gammanudivirus</taxon>
        <taxon>Gammanudivirus cameanadis</taxon>
    </lineage>
</organism>
<evidence type="ECO:0000313" key="2">
    <source>
        <dbReference type="Proteomes" id="UP000830962"/>
    </source>
</evidence>
<protein>
    <submittedName>
        <fullName evidence="1">Uncharacterized protein</fullName>
    </submittedName>
</protein>
<keyword evidence="2" id="KW-1185">Reference proteome</keyword>